<dbReference type="Proteomes" id="UP000634136">
    <property type="component" value="Unassembled WGS sequence"/>
</dbReference>
<proteinExistence type="predicted"/>
<accession>A0A834TBE2</accession>
<evidence type="ECO:0000313" key="3">
    <source>
        <dbReference type="Proteomes" id="UP000634136"/>
    </source>
</evidence>
<feature type="compositionally biased region" description="Basic and acidic residues" evidence="1">
    <location>
        <begin position="23"/>
        <end position="32"/>
    </location>
</feature>
<dbReference type="EMBL" id="JAAIUW010000008">
    <property type="protein sequence ID" value="KAF7818454.1"/>
    <property type="molecule type" value="Genomic_DNA"/>
</dbReference>
<sequence>MNTKTMRLPPRRVLTPSASPNNKRKEKEDSLDRPNPTSITTTKLLKPHKPRTGLQPPRSSAKGSEPSSSNQLLAGYLAHEFLTRGTLLGQPWDPDRSAEGPTANPSEPEKKRAKLSEIREAEPPQKHERYVEVAELFRADGTHLPGMVNPTELARFLNL</sequence>
<feature type="compositionally biased region" description="Polar residues" evidence="1">
    <location>
        <begin position="57"/>
        <end position="72"/>
    </location>
</feature>
<feature type="compositionally biased region" description="Basic and acidic residues" evidence="1">
    <location>
        <begin position="107"/>
        <end position="127"/>
    </location>
</feature>
<name>A0A834TBE2_9FABA</name>
<comment type="caution">
    <text evidence="2">The sequence shown here is derived from an EMBL/GenBank/DDBJ whole genome shotgun (WGS) entry which is preliminary data.</text>
</comment>
<keyword evidence="3" id="KW-1185">Reference proteome</keyword>
<feature type="region of interest" description="Disordered" evidence="1">
    <location>
        <begin position="1"/>
        <end position="72"/>
    </location>
</feature>
<feature type="region of interest" description="Disordered" evidence="1">
    <location>
        <begin position="87"/>
        <end position="127"/>
    </location>
</feature>
<dbReference type="OrthoDB" id="687843at2759"/>
<reference evidence="2" key="1">
    <citation type="submission" date="2020-09" db="EMBL/GenBank/DDBJ databases">
        <title>Genome-Enabled Discovery of Anthraquinone Biosynthesis in Senna tora.</title>
        <authorList>
            <person name="Kang S.-H."/>
            <person name="Pandey R.P."/>
            <person name="Lee C.-M."/>
            <person name="Sim J.-S."/>
            <person name="Jeong J.-T."/>
            <person name="Choi B.-S."/>
            <person name="Jung M."/>
            <person name="Ginzburg D."/>
            <person name="Zhao K."/>
            <person name="Won S.Y."/>
            <person name="Oh T.-J."/>
            <person name="Yu Y."/>
            <person name="Kim N.-H."/>
            <person name="Lee O.R."/>
            <person name="Lee T.-H."/>
            <person name="Bashyal P."/>
            <person name="Kim T.-S."/>
            <person name="Lee W.-H."/>
            <person name="Kawkins C."/>
            <person name="Kim C.-K."/>
            <person name="Kim J.S."/>
            <person name="Ahn B.O."/>
            <person name="Rhee S.Y."/>
            <person name="Sohng J.K."/>
        </authorList>
    </citation>
    <scope>NUCLEOTIDE SEQUENCE</scope>
    <source>
        <tissue evidence="2">Leaf</tissue>
    </source>
</reference>
<evidence type="ECO:0000256" key="1">
    <source>
        <dbReference type="SAM" id="MobiDB-lite"/>
    </source>
</evidence>
<evidence type="ECO:0000313" key="2">
    <source>
        <dbReference type="EMBL" id="KAF7818454.1"/>
    </source>
</evidence>
<protein>
    <submittedName>
        <fullName evidence="2">Uncharacterized protein</fullName>
    </submittedName>
</protein>
<dbReference type="AlphaFoldDB" id="A0A834TBE2"/>
<dbReference type="PANTHER" id="PTHR34657:SF10">
    <property type="entry name" value="F21M11.6 PROTEIN"/>
    <property type="match status" value="1"/>
</dbReference>
<gene>
    <name evidence="2" type="ORF">G2W53_023909</name>
</gene>
<dbReference type="PANTHER" id="PTHR34657">
    <property type="entry name" value="EMBRYO SAC DEVELOPMENT ARREST 6"/>
    <property type="match status" value="1"/>
</dbReference>
<organism evidence="2 3">
    <name type="scientific">Senna tora</name>
    <dbReference type="NCBI Taxonomy" id="362788"/>
    <lineage>
        <taxon>Eukaryota</taxon>
        <taxon>Viridiplantae</taxon>
        <taxon>Streptophyta</taxon>
        <taxon>Embryophyta</taxon>
        <taxon>Tracheophyta</taxon>
        <taxon>Spermatophyta</taxon>
        <taxon>Magnoliopsida</taxon>
        <taxon>eudicotyledons</taxon>
        <taxon>Gunneridae</taxon>
        <taxon>Pentapetalae</taxon>
        <taxon>rosids</taxon>
        <taxon>fabids</taxon>
        <taxon>Fabales</taxon>
        <taxon>Fabaceae</taxon>
        <taxon>Caesalpinioideae</taxon>
        <taxon>Cassia clade</taxon>
        <taxon>Senna</taxon>
    </lineage>
</organism>